<dbReference type="InterPro" id="IPR002575">
    <property type="entry name" value="Aminoglycoside_PTrfase"/>
</dbReference>
<dbReference type="SUPFAM" id="SSF56112">
    <property type="entry name" value="Protein kinase-like (PK-like)"/>
    <property type="match status" value="1"/>
</dbReference>
<dbReference type="EMBL" id="JAUHQB010000009">
    <property type="protein sequence ID" value="MDN4484185.1"/>
    <property type="molecule type" value="Genomic_DNA"/>
</dbReference>
<dbReference type="RefSeq" id="WP_301160830.1">
    <property type="nucleotide sequence ID" value="NZ_JAUHQB010000009.1"/>
</dbReference>
<evidence type="ECO:0000313" key="3">
    <source>
        <dbReference type="Proteomes" id="UP001172756"/>
    </source>
</evidence>
<accession>A0AB35MKG1</accession>
<dbReference type="AlphaFoldDB" id="A0AB35MKG1"/>
<organism evidence="2 3">
    <name type="scientific">Demequina lignilytica</name>
    <dbReference type="NCBI Taxonomy" id="3051663"/>
    <lineage>
        <taxon>Bacteria</taxon>
        <taxon>Bacillati</taxon>
        <taxon>Actinomycetota</taxon>
        <taxon>Actinomycetes</taxon>
        <taxon>Micrococcales</taxon>
        <taxon>Demequinaceae</taxon>
        <taxon>Demequina</taxon>
    </lineage>
</organism>
<evidence type="ECO:0000259" key="1">
    <source>
        <dbReference type="Pfam" id="PF01636"/>
    </source>
</evidence>
<evidence type="ECO:0000313" key="2">
    <source>
        <dbReference type="EMBL" id="MDN4484185.1"/>
    </source>
</evidence>
<dbReference type="Gene3D" id="3.90.1200.10">
    <property type="match status" value="1"/>
</dbReference>
<comment type="caution">
    <text evidence="2">The sequence shown here is derived from an EMBL/GenBank/DDBJ whole genome shotgun (WGS) entry which is preliminary data.</text>
</comment>
<gene>
    <name evidence="2" type="ORF">QQ002_11595</name>
</gene>
<dbReference type="Pfam" id="PF01636">
    <property type="entry name" value="APH"/>
    <property type="match status" value="1"/>
</dbReference>
<sequence length="224" mass="24369">MTRLFQWRVPGGNHGSEACARVATAISDLDIPFDDVAVIESPSRSHAVAAAFVYPDQSSFVKVDWRADRALEREATALRQVEESRTFAAPRILQFRTGGGVEVLHLEALHGAGGDTIDDERLLSVLAELAHANGGSGITHGDFAYWNIFVGERVGLIDWEEAATRLIPGQDLHRFIETYPGGIAPGRRARLVASYLERIPSEHAPAARALLTGSVSQATRSFQL</sequence>
<protein>
    <submittedName>
        <fullName evidence="2">Phosphotransferase</fullName>
    </submittedName>
</protein>
<dbReference type="InterPro" id="IPR011009">
    <property type="entry name" value="Kinase-like_dom_sf"/>
</dbReference>
<dbReference type="Proteomes" id="UP001172756">
    <property type="component" value="Unassembled WGS sequence"/>
</dbReference>
<reference evidence="2 3" key="1">
    <citation type="submission" date="2023-06" db="EMBL/GenBank/DDBJ databases">
        <title>SYSU T0a273.</title>
        <authorList>
            <person name="Gao L."/>
            <person name="Fang B.-Z."/>
            <person name="Li W.-J."/>
        </authorList>
    </citation>
    <scope>NUCLEOTIDE SEQUENCE [LARGE SCALE GENOMIC DNA]</scope>
    <source>
        <strain evidence="2 3">SYSU T0a273</strain>
    </source>
</reference>
<name>A0AB35MKG1_9MICO</name>
<feature type="domain" description="Aminoglycoside phosphotransferase" evidence="1">
    <location>
        <begin position="120"/>
        <end position="198"/>
    </location>
</feature>
<proteinExistence type="predicted"/>